<evidence type="ECO:0000259" key="12">
    <source>
        <dbReference type="SMART" id="SM00477"/>
    </source>
</evidence>
<keyword evidence="5 10" id="KW-0255">Endonuclease</keyword>
<keyword evidence="7" id="KW-0460">Magnesium</keyword>
<keyword evidence="6 10" id="KW-0378">Hydrolase</keyword>
<dbReference type="InterPro" id="IPR018524">
    <property type="entry name" value="DNA/RNA_endonuclease_AS"/>
</dbReference>
<dbReference type="GO" id="GO:0016787">
    <property type="term" value="F:hydrolase activity"/>
    <property type="evidence" value="ECO:0007669"/>
    <property type="project" value="UniProtKB-KW"/>
</dbReference>
<dbReference type="Gene3D" id="3.40.570.10">
    <property type="entry name" value="Extracellular Endonuclease, subunit A"/>
    <property type="match status" value="1"/>
</dbReference>
<feature type="active site" description="Proton acceptor" evidence="8">
    <location>
        <position position="239"/>
    </location>
</feature>
<feature type="transmembrane region" description="Helical" evidence="11">
    <location>
        <begin position="7"/>
        <end position="26"/>
    </location>
</feature>
<dbReference type="PROSITE" id="PS51257">
    <property type="entry name" value="PROKAR_LIPOPROTEIN"/>
    <property type="match status" value="1"/>
</dbReference>
<keyword evidence="4 9" id="KW-0479">Metal-binding</keyword>
<keyword evidence="11" id="KW-0472">Membrane</keyword>
<dbReference type="SMART" id="SM00477">
    <property type="entry name" value="NUC"/>
    <property type="match status" value="1"/>
</dbReference>
<gene>
    <name evidence="14" type="ORF">A4V03_20055</name>
</gene>
<keyword evidence="11" id="KW-1133">Transmembrane helix</keyword>
<dbReference type="GeneID" id="82189422"/>
<dbReference type="EMBL" id="CP015401">
    <property type="protein sequence ID" value="ANU59583.1"/>
    <property type="molecule type" value="Genomic_DNA"/>
</dbReference>
<protein>
    <recommendedName>
        <fullName evidence="10">Endonuclease</fullName>
        <ecNumber evidence="10">3.1.30.-</ecNumber>
    </recommendedName>
</protein>
<dbReference type="Proteomes" id="UP000092631">
    <property type="component" value="Chromosome"/>
</dbReference>
<accession>A0A1C7H4K1</accession>
<evidence type="ECO:0000256" key="5">
    <source>
        <dbReference type="ARBA" id="ARBA00022759"/>
    </source>
</evidence>
<dbReference type="InterPro" id="IPR044929">
    <property type="entry name" value="DNA/RNA_non-sp_Endonuclease_sf"/>
</dbReference>
<evidence type="ECO:0000256" key="9">
    <source>
        <dbReference type="PIRSR" id="PIRSR640255-2"/>
    </source>
</evidence>
<dbReference type="SMART" id="SM00892">
    <property type="entry name" value="Endonuclease_NS"/>
    <property type="match status" value="1"/>
</dbReference>
<dbReference type="InterPro" id="IPR020821">
    <property type="entry name" value="ENPP1-3/EXOG-like_nuc-like"/>
</dbReference>
<evidence type="ECO:0000256" key="10">
    <source>
        <dbReference type="RuleBase" id="RU366055"/>
    </source>
</evidence>
<comment type="similarity">
    <text evidence="2 10">Belongs to the DNA/RNA non-specific endonuclease family.</text>
</comment>
<dbReference type="Pfam" id="PF01223">
    <property type="entry name" value="Endonuclease_NS"/>
    <property type="match status" value="1"/>
</dbReference>
<evidence type="ECO:0000256" key="1">
    <source>
        <dbReference type="ARBA" id="ARBA00001946"/>
    </source>
</evidence>
<organism evidence="14 15">
    <name type="scientific">Bacteroides caecimuris</name>
    <dbReference type="NCBI Taxonomy" id="1796613"/>
    <lineage>
        <taxon>Bacteria</taxon>
        <taxon>Pseudomonadati</taxon>
        <taxon>Bacteroidota</taxon>
        <taxon>Bacteroidia</taxon>
        <taxon>Bacteroidales</taxon>
        <taxon>Bacteroidaceae</taxon>
        <taxon>Bacteroides</taxon>
    </lineage>
</organism>
<evidence type="ECO:0000256" key="2">
    <source>
        <dbReference type="ARBA" id="ARBA00010052"/>
    </source>
</evidence>
<keyword evidence="11" id="KW-0812">Transmembrane</keyword>
<feature type="binding site" evidence="9">
    <location>
        <position position="270"/>
    </location>
    <ligand>
        <name>Mg(2+)</name>
        <dbReference type="ChEBI" id="CHEBI:18420"/>
        <note>catalytic</note>
    </ligand>
</feature>
<dbReference type="EC" id="3.1.30.-" evidence="10"/>
<evidence type="ECO:0000256" key="4">
    <source>
        <dbReference type="ARBA" id="ARBA00022723"/>
    </source>
</evidence>
<dbReference type="SUPFAM" id="SSF54060">
    <property type="entry name" value="His-Me finger endonucleases"/>
    <property type="match status" value="1"/>
</dbReference>
<dbReference type="GO" id="GO:0003676">
    <property type="term" value="F:nucleic acid binding"/>
    <property type="evidence" value="ECO:0007669"/>
    <property type="project" value="InterPro"/>
</dbReference>
<evidence type="ECO:0000256" key="11">
    <source>
        <dbReference type="SAM" id="Phobius"/>
    </source>
</evidence>
<dbReference type="InterPro" id="IPR001604">
    <property type="entry name" value="Endo_G_ENPP1-like_dom"/>
</dbReference>
<feature type="domain" description="DNA/RNA non-specific endonuclease/pyrophosphatase/phosphodiesterase" evidence="13">
    <location>
        <begin position="176"/>
        <end position="386"/>
    </location>
</feature>
<dbReference type="OrthoDB" id="9811262at2"/>
<dbReference type="KEGG" id="bcae:A4V03_20055"/>
<evidence type="ECO:0000256" key="3">
    <source>
        <dbReference type="ARBA" id="ARBA00022722"/>
    </source>
</evidence>
<dbReference type="AlphaFoldDB" id="A0A1C7H4K1"/>
<name>A0A1C7H4K1_9BACE</name>
<evidence type="ECO:0000313" key="15">
    <source>
        <dbReference type="Proteomes" id="UP000092631"/>
    </source>
</evidence>
<keyword evidence="3 10" id="KW-0540">Nuclease</keyword>
<evidence type="ECO:0000256" key="8">
    <source>
        <dbReference type="PIRSR" id="PIRSR640255-1"/>
    </source>
</evidence>
<dbReference type="InterPro" id="IPR044925">
    <property type="entry name" value="His-Me_finger_sf"/>
</dbReference>
<evidence type="ECO:0000256" key="7">
    <source>
        <dbReference type="ARBA" id="ARBA00022842"/>
    </source>
</evidence>
<comment type="cofactor">
    <cofactor evidence="1 10">
        <name>Mg(2+)</name>
        <dbReference type="ChEBI" id="CHEBI:18420"/>
    </cofactor>
</comment>
<evidence type="ECO:0000256" key="6">
    <source>
        <dbReference type="ARBA" id="ARBA00022801"/>
    </source>
</evidence>
<sequence length="399" mass="44746">MNLIHKYYTLAFKSFIYIVLLVSLYACSNDDSNDGGLSQPCDAYWKISSTVKSASGSSAIIITSTPGTIWNAEITEGTTWCSFSSNDQTLFSKSGEVKDGLNVLYVYYNRNTGKEQRIAKITLQFADQEAKVFDLVQLSESQQNLPAFNLWAEVPSFKEDANYQYATHYALLNNKTIRNYSICFDKTKKAALWVAYPIHAAYSGSIKRTDRWAFDPIIPQNYQADCTLRSYGGPYDRGHQLPSADRDATDEMNAQTFYMSNMTPQLNRLNQDMWAKLESKVRTNHCSDTLYVVTGAYFGTGATTTTDGTGKTVPLPTHYFKVLLRTKSGKTGKNIKDCSADELISIGFWVEHKSYGNIEPPKSICTSVADIEKKTGFTFFPQVSNSVKQQNNPTQWGIN</sequence>
<dbReference type="InterPro" id="IPR040255">
    <property type="entry name" value="Non-specific_endonuclease"/>
</dbReference>
<dbReference type="RefSeq" id="WP_065540197.1">
    <property type="nucleotide sequence ID" value="NZ_CAPDLJ010000006.1"/>
</dbReference>
<dbReference type="GO" id="GO:0004519">
    <property type="term" value="F:endonuclease activity"/>
    <property type="evidence" value="ECO:0007669"/>
    <property type="project" value="UniProtKB-UniRule"/>
</dbReference>
<evidence type="ECO:0000259" key="13">
    <source>
        <dbReference type="SMART" id="SM00892"/>
    </source>
</evidence>
<dbReference type="PANTHER" id="PTHR13966:SF5">
    <property type="entry name" value="ENDONUCLEASE G, MITOCHONDRIAL"/>
    <property type="match status" value="1"/>
</dbReference>
<dbReference type="PROSITE" id="PS01070">
    <property type="entry name" value="NUCLEASE_NON_SPEC"/>
    <property type="match status" value="1"/>
</dbReference>
<proteinExistence type="inferred from homology"/>
<evidence type="ECO:0000313" key="14">
    <source>
        <dbReference type="EMBL" id="ANU59583.1"/>
    </source>
</evidence>
<keyword evidence="15" id="KW-1185">Reference proteome</keyword>
<dbReference type="GO" id="GO:0046872">
    <property type="term" value="F:metal ion binding"/>
    <property type="evidence" value="ECO:0007669"/>
    <property type="project" value="UniProtKB-KW"/>
</dbReference>
<dbReference type="PANTHER" id="PTHR13966">
    <property type="entry name" value="ENDONUCLEASE RELATED"/>
    <property type="match status" value="1"/>
</dbReference>
<reference evidence="15" key="1">
    <citation type="submission" date="2016-04" db="EMBL/GenBank/DDBJ databases">
        <title>Complete Genome Sequences of Twelve Strains of a Stable Defined Moderately Diverse Mouse Microbiota 2 (sDMDMm2).</title>
        <authorList>
            <person name="Uchimura Y."/>
            <person name="Wyss M."/>
            <person name="Brugiroux S."/>
            <person name="Limenitakis J.P."/>
            <person name="Stecher B."/>
            <person name="McCoy K.D."/>
            <person name="Macpherson A.J."/>
        </authorList>
    </citation>
    <scope>NUCLEOTIDE SEQUENCE [LARGE SCALE GENOMIC DNA]</scope>
    <source>
        <strain evidence="15">I48</strain>
    </source>
</reference>
<feature type="domain" description="ENPP1-3/EXOG-like endonuclease/phosphodiesterase" evidence="12">
    <location>
        <begin position="177"/>
        <end position="386"/>
    </location>
</feature>